<dbReference type="GO" id="GO:0005829">
    <property type="term" value="C:cytosol"/>
    <property type="evidence" value="ECO:0007669"/>
    <property type="project" value="TreeGrafter"/>
</dbReference>
<dbReference type="GO" id="GO:0003700">
    <property type="term" value="F:DNA-binding transcription factor activity"/>
    <property type="evidence" value="ECO:0007669"/>
    <property type="project" value="InterPro"/>
</dbReference>
<dbReference type="SUPFAM" id="SSF46689">
    <property type="entry name" value="Homeodomain-like"/>
    <property type="match status" value="1"/>
</dbReference>
<dbReference type="InterPro" id="IPR009057">
    <property type="entry name" value="Homeodomain-like_sf"/>
</dbReference>
<dbReference type="Pfam" id="PF12625">
    <property type="entry name" value="Arabinose_bd"/>
    <property type="match status" value="1"/>
</dbReference>
<organism evidence="5 6">
    <name type="scientific">Silvimonas terrae</name>
    <dbReference type="NCBI Taxonomy" id="300266"/>
    <lineage>
        <taxon>Bacteria</taxon>
        <taxon>Pseudomonadati</taxon>
        <taxon>Pseudomonadota</taxon>
        <taxon>Betaproteobacteria</taxon>
        <taxon>Neisseriales</taxon>
        <taxon>Chitinibacteraceae</taxon>
        <taxon>Silvimonas</taxon>
    </lineage>
</organism>
<dbReference type="InterPro" id="IPR018062">
    <property type="entry name" value="HTH_AraC-typ_CS"/>
</dbReference>
<dbReference type="Pfam" id="PF12833">
    <property type="entry name" value="HTH_18"/>
    <property type="match status" value="1"/>
</dbReference>
<evidence type="ECO:0000313" key="5">
    <source>
        <dbReference type="EMBL" id="MBB5193350.1"/>
    </source>
</evidence>
<dbReference type="AlphaFoldDB" id="A0A840RLH8"/>
<protein>
    <submittedName>
        <fullName evidence="5">AraC-like DNA-binding protein</fullName>
    </submittedName>
</protein>
<evidence type="ECO:0000313" key="6">
    <source>
        <dbReference type="Proteomes" id="UP000543030"/>
    </source>
</evidence>
<proteinExistence type="predicted"/>
<dbReference type="EMBL" id="JACHHN010000010">
    <property type="protein sequence ID" value="MBB5193350.1"/>
    <property type="molecule type" value="Genomic_DNA"/>
</dbReference>
<dbReference type="RefSeq" id="WP_184102988.1">
    <property type="nucleotide sequence ID" value="NZ_JACHHN010000010.1"/>
</dbReference>
<dbReference type="PROSITE" id="PS00041">
    <property type="entry name" value="HTH_ARAC_FAMILY_1"/>
    <property type="match status" value="1"/>
</dbReference>
<dbReference type="Gene3D" id="1.10.10.60">
    <property type="entry name" value="Homeodomain-like"/>
    <property type="match status" value="1"/>
</dbReference>
<gene>
    <name evidence="5" type="ORF">HNQ50_004104</name>
</gene>
<keyword evidence="6" id="KW-1185">Reference proteome</keyword>
<comment type="caution">
    <text evidence="5">The sequence shown here is derived from an EMBL/GenBank/DDBJ whole genome shotgun (WGS) entry which is preliminary data.</text>
</comment>
<dbReference type="InterPro" id="IPR018060">
    <property type="entry name" value="HTH_AraC"/>
</dbReference>
<evidence type="ECO:0000259" key="4">
    <source>
        <dbReference type="PROSITE" id="PS01124"/>
    </source>
</evidence>
<keyword evidence="1" id="KW-0805">Transcription regulation</keyword>
<keyword evidence="2 5" id="KW-0238">DNA-binding</keyword>
<dbReference type="PANTHER" id="PTHR47894">
    <property type="entry name" value="HTH-TYPE TRANSCRIPTIONAL REGULATOR GADX"/>
    <property type="match status" value="1"/>
</dbReference>
<reference evidence="5 6" key="1">
    <citation type="submission" date="2020-08" db="EMBL/GenBank/DDBJ databases">
        <title>Genomic Encyclopedia of Type Strains, Phase IV (KMG-IV): sequencing the most valuable type-strain genomes for metagenomic binning, comparative biology and taxonomic classification.</title>
        <authorList>
            <person name="Goeker M."/>
        </authorList>
    </citation>
    <scope>NUCLEOTIDE SEQUENCE [LARGE SCALE GENOMIC DNA]</scope>
    <source>
        <strain evidence="5 6">DSM 18233</strain>
    </source>
</reference>
<evidence type="ECO:0000256" key="2">
    <source>
        <dbReference type="ARBA" id="ARBA00023125"/>
    </source>
</evidence>
<dbReference type="PANTHER" id="PTHR47894:SF1">
    <property type="entry name" value="HTH-TYPE TRANSCRIPTIONAL REGULATOR VQSM"/>
    <property type="match status" value="1"/>
</dbReference>
<name>A0A840RLH8_9NEIS</name>
<dbReference type="Proteomes" id="UP000543030">
    <property type="component" value="Unassembled WGS sequence"/>
</dbReference>
<dbReference type="SMART" id="SM00342">
    <property type="entry name" value="HTH_ARAC"/>
    <property type="match status" value="1"/>
</dbReference>
<keyword evidence="3" id="KW-0804">Transcription</keyword>
<evidence type="ECO:0000256" key="1">
    <source>
        <dbReference type="ARBA" id="ARBA00023015"/>
    </source>
</evidence>
<dbReference type="GO" id="GO:0000976">
    <property type="term" value="F:transcription cis-regulatory region binding"/>
    <property type="evidence" value="ECO:0007669"/>
    <property type="project" value="TreeGrafter"/>
</dbReference>
<dbReference type="PROSITE" id="PS01124">
    <property type="entry name" value="HTH_ARAC_FAMILY_2"/>
    <property type="match status" value="1"/>
</dbReference>
<feature type="domain" description="HTH araC/xylS-type" evidence="4">
    <location>
        <begin position="244"/>
        <end position="344"/>
    </location>
</feature>
<accession>A0A840RLH8</accession>
<sequence>MPALHRALARTVSNRIAVYLQRSALQAGLSSTLFTRHTGIAPDDLLDPNGRIDGERHRRMVQLAGKLALPPVILAESNTGLFTDFPALGNVCLNSRTLREALMAFNAFRPLIGEFDFLLCKISGQHVRFDYLAEFAPESGFQALANFQVLASLTRLYDQHQPTRFAVELMGHAPPAVLLRQINDFFGAAVRFGCAANRMSFTAPALDTVFSQHNAMLAPMLQQHAQQALVQVRQLHSFAGGVESLIREFINDPQTEIRGAALLQQLCDRLQTSRWSLHRQLQLEGTHFRELETKVKISESRRLLGNPHITLAQISEQLGFASQSAFTRFFRARHEMAPLAFRQHALLRAGKAA</sequence>
<evidence type="ECO:0000256" key="3">
    <source>
        <dbReference type="ARBA" id="ARBA00023163"/>
    </source>
</evidence>
<dbReference type="InterPro" id="IPR032687">
    <property type="entry name" value="AraC-type_N"/>
</dbReference>